<dbReference type="Proteomes" id="UP001162164">
    <property type="component" value="Unassembled WGS sequence"/>
</dbReference>
<evidence type="ECO:0000313" key="1">
    <source>
        <dbReference type="EMBL" id="KAJ8971657.1"/>
    </source>
</evidence>
<comment type="caution">
    <text evidence="1">The sequence shown here is derived from an EMBL/GenBank/DDBJ whole genome shotgun (WGS) entry which is preliminary data.</text>
</comment>
<protein>
    <submittedName>
        <fullName evidence="1">Uncharacterized protein</fullName>
    </submittedName>
</protein>
<evidence type="ECO:0000313" key="2">
    <source>
        <dbReference type="Proteomes" id="UP001162164"/>
    </source>
</evidence>
<keyword evidence="2" id="KW-1185">Reference proteome</keyword>
<reference evidence="1" key="1">
    <citation type="journal article" date="2023" name="Insect Mol. Biol.">
        <title>Genome sequencing provides insights into the evolution of gene families encoding plant cell wall-degrading enzymes in longhorned beetles.</title>
        <authorList>
            <person name="Shin N.R."/>
            <person name="Okamura Y."/>
            <person name="Kirsch R."/>
            <person name="Pauchet Y."/>
        </authorList>
    </citation>
    <scope>NUCLEOTIDE SEQUENCE</scope>
    <source>
        <strain evidence="1">MMC_N1</strain>
    </source>
</reference>
<name>A0ABQ9J2C7_9CUCU</name>
<gene>
    <name evidence="1" type="ORF">NQ317_009218</name>
</gene>
<sequence>MKTQFFCPSLNGCSIKLSSMLYHGSCFNRVCRDLYKQTLKAGSKIVGKLGQQSGNSLCIFTYFGRLLHAGSGELTYYVGI</sequence>
<organism evidence="1 2">
    <name type="scientific">Molorchus minor</name>
    <dbReference type="NCBI Taxonomy" id="1323400"/>
    <lineage>
        <taxon>Eukaryota</taxon>
        <taxon>Metazoa</taxon>
        <taxon>Ecdysozoa</taxon>
        <taxon>Arthropoda</taxon>
        <taxon>Hexapoda</taxon>
        <taxon>Insecta</taxon>
        <taxon>Pterygota</taxon>
        <taxon>Neoptera</taxon>
        <taxon>Endopterygota</taxon>
        <taxon>Coleoptera</taxon>
        <taxon>Polyphaga</taxon>
        <taxon>Cucujiformia</taxon>
        <taxon>Chrysomeloidea</taxon>
        <taxon>Cerambycidae</taxon>
        <taxon>Lamiinae</taxon>
        <taxon>Monochamini</taxon>
        <taxon>Molorchus</taxon>
    </lineage>
</organism>
<proteinExistence type="predicted"/>
<accession>A0ABQ9J2C7</accession>
<dbReference type="EMBL" id="JAPWTJ010001450">
    <property type="protein sequence ID" value="KAJ8971657.1"/>
    <property type="molecule type" value="Genomic_DNA"/>
</dbReference>